<comment type="caution">
    <text evidence="2">The sequence shown here is derived from an EMBL/GenBank/DDBJ whole genome shotgun (WGS) entry which is preliminary data.</text>
</comment>
<feature type="coiled-coil region" evidence="1">
    <location>
        <begin position="41"/>
        <end position="75"/>
    </location>
</feature>
<dbReference type="EMBL" id="JACHEH010000001">
    <property type="protein sequence ID" value="MBB6166968.1"/>
    <property type="molecule type" value="Genomic_DNA"/>
</dbReference>
<dbReference type="Proteomes" id="UP000588017">
    <property type="component" value="Unassembled WGS sequence"/>
</dbReference>
<evidence type="ECO:0000256" key="1">
    <source>
        <dbReference type="SAM" id="Coils"/>
    </source>
</evidence>
<dbReference type="GO" id="GO:0051301">
    <property type="term" value="P:cell division"/>
    <property type="evidence" value="ECO:0007669"/>
    <property type="project" value="UniProtKB-KW"/>
</dbReference>
<accession>A0A841K2K0</accession>
<dbReference type="AlphaFoldDB" id="A0A841K2K0"/>
<keyword evidence="2" id="KW-0131">Cell cycle</keyword>
<sequence>MVIRKRLRSVLIPLALYGVSSAVVGYFVVHAHSGARGLAARQSYEAEIAELQGELKDLKEIKAEWEHRISLMRAQSVDLDILEELARQELGFVHPNDVVVMLPQEKR</sequence>
<keyword evidence="2" id="KW-0132">Cell division</keyword>
<reference evidence="2 3" key="1">
    <citation type="submission" date="2020-08" db="EMBL/GenBank/DDBJ databases">
        <title>Genomic Encyclopedia of Type Strains, Phase IV (KMG-IV): sequencing the most valuable type-strain genomes for metagenomic binning, comparative biology and taxonomic classification.</title>
        <authorList>
            <person name="Goeker M."/>
        </authorList>
    </citation>
    <scope>NUCLEOTIDE SEQUENCE [LARGE SCALE GENOMIC DNA]</scope>
    <source>
        <strain evidence="2 3">DSM 101465</strain>
    </source>
</reference>
<evidence type="ECO:0000313" key="3">
    <source>
        <dbReference type="Proteomes" id="UP000588017"/>
    </source>
</evidence>
<protein>
    <submittedName>
        <fullName evidence="2">Cell division protein FtsB</fullName>
    </submittedName>
</protein>
<organism evidence="2 3">
    <name type="scientific">Chelatococcus composti</name>
    <dbReference type="NCBI Taxonomy" id="1743235"/>
    <lineage>
        <taxon>Bacteria</taxon>
        <taxon>Pseudomonadati</taxon>
        <taxon>Pseudomonadota</taxon>
        <taxon>Alphaproteobacteria</taxon>
        <taxon>Hyphomicrobiales</taxon>
        <taxon>Chelatococcaceae</taxon>
        <taxon>Chelatococcus</taxon>
    </lineage>
</organism>
<gene>
    <name evidence="2" type="ORF">HNQ73_000576</name>
</gene>
<name>A0A841K2K0_9HYPH</name>
<dbReference type="Pfam" id="PF04977">
    <property type="entry name" value="DivIC"/>
    <property type="match status" value="1"/>
</dbReference>
<dbReference type="RefSeq" id="WP_183332026.1">
    <property type="nucleotide sequence ID" value="NZ_BMHX01000001.1"/>
</dbReference>
<keyword evidence="1" id="KW-0175">Coiled coil</keyword>
<evidence type="ECO:0000313" key="2">
    <source>
        <dbReference type="EMBL" id="MBB6166968.1"/>
    </source>
</evidence>
<proteinExistence type="predicted"/>
<keyword evidence="3" id="KW-1185">Reference proteome</keyword>
<dbReference type="InterPro" id="IPR007060">
    <property type="entry name" value="FtsL/DivIC"/>
</dbReference>